<dbReference type="Proteomes" id="UP000554054">
    <property type="component" value="Unassembled WGS sequence"/>
</dbReference>
<evidence type="ECO:0000256" key="2">
    <source>
        <dbReference type="ARBA" id="ARBA00022723"/>
    </source>
</evidence>
<keyword evidence="6" id="KW-0223">Dioxygenase</keyword>
<dbReference type="AlphaFoldDB" id="A0A852VUH1"/>
<dbReference type="CDD" id="cd03528">
    <property type="entry name" value="Rieske_RO_ferredoxin"/>
    <property type="match status" value="1"/>
</dbReference>
<evidence type="ECO:0000256" key="3">
    <source>
        <dbReference type="ARBA" id="ARBA00023004"/>
    </source>
</evidence>
<keyword evidence="1" id="KW-0001">2Fe-2S</keyword>
<dbReference type="GO" id="GO:0046872">
    <property type="term" value="F:metal ion binding"/>
    <property type="evidence" value="ECO:0007669"/>
    <property type="project" value="UniProtKB-KW"/>
</dbReference>
<proteinExistence type="predicted"/>
<dbReference type="PROSITE" id="PS51296">
    <property type="entry name" value="RIESKE"/>
    <property type="match status" value="1"/>
</dbReference>
<keyword evidence="7" id="KW-1185">Reference proteome</keyword>
<keyword evidence="6" id="KW-0560">Oxidoreductase</keyword>
<dbReference type="PANTHER" id="PTHR21496:SF23">
    <property type="entry name" value="3-PHENYLPROPIONATE_CINNAMIC ACID DIOXYGENASE FERREDOXIN SUBUNIT"/>
    <property type="match status" value="1"/>
</dbReference>
<evidence type="ECO:0000313" key="6">
    <source>
        <dbReference type="EMBL" id="NYF99648.1"/>
    </source>
</evidence>
<evidence type="ECO:0000256" key="4">
    <source>
        <dbReference type="ARBA" id="ARBA00023014"/>
    </source>
</evidence>
<organism evidence="6 7">
    <name type="scientific">Janibacter cremeus</name>
    <dbReference type="NCBI Taxonomy" id="1285192"/>
    <lineage>
        <taxon>Bacteria</taxon>
        <taxon>Bacillati</taxon>
        <taxon>Actinomycetota</taxon>
        <taxon>Actinomycetes</taxon>
        <taxon>Micrococcales</taxon>
        <taxon>Intrasporangiaceae</taxon>
        <taxon>Janibacter</taxon>
    </lineage>
</organism>
<accession>A0A852VUH1</accession>
<evidence type="ECO:0000256" key="1">
    <source>
        <dbReference type="ARBA" id="ARBA00022714"/>
    </source>
</evidence>
<comment type="caution">
    <text evidence="6">The sequence shown here is derived from an EMBL/GenBank/DDBJ whole genome shotgun (WGS) entry which is preliminary data.</text>
</comment>
<name>A0A852VUH1_9MICO</name>
<evidence type="ECO:0000313" key="7">
    <source>
        <dbReference type="Proteomes" id="UP000554054"/>
    </source>
</evidence>
<dbReference type="RefSeq" id="WP_185992319.1">
    <property type="nucleotide sequence ID" value="NZ_JACCAE010000001.1"/>
</dbReference>
<gene>
    <name evidence="6" type="ORF">BJY20_003040</name>
</gene>
<keyword evidence="2" id="KW-0479">Metal-binding</keyword>
<evidence type="ECO:0000259" key="5">
    <source>
        <dbReference type="PROSITE" id="PS51296"/>
    </source>
</evidence>
<dbReference type="Gene3D" id="2.102.10.10">
    <property type="entry name" value="Rieske [2Fe-2S] iron-sulphur domain"/>
    <property type="match status" value="1"/>
</dbReference>
<dbReference type="GO" id="GO:0016705">
    <property type="term" value="F:oxidoreductase activity, acting on paired donors, with incorporation or reduction of molecular oxygen"/>
    <property type="evidence" value="ECO:0007669"/>
    <property type="project" value="UniProtKB-ARBA"/>
</dbReference>
<keyword evidence="3" id="KW-0408">Iron</keyword>
<dbReference type="GO" id="GO:0004497">
    <property type="term" value="F:monooxygenase activity"/>
    <property type="evidence" value="ECO:0007669"/>
    <property type="project" value="UniProtKB-ARBA"/>
</dbReference>
<sequence length="116" mass="12434">MSTATEADFVRVCRLDELPDVGAAKAEIQGRIVSMIHAEDGSVHCIDDECTHGRVSLSEGDVEGCEIECWLHGSRFNLVSGKPTSLPATVPVVVHTTRVTDGEVFVALSDEAPRTV</sequence>
<protein>
    <submittedName>
        <fullName evidence="6">3-phenylpropionate/trans-cinnamate dioxygenase ferredoxin subunit</fullName>
    </submittedName>
</protein>
<dbReference type="SUPFAM" id="SSF50022">
    <property type="entry name" value="ISP domain"/>
    <property type="match status" value="1"/>
</dbReference>
<reference evidence="6 7" key="1">
    <citation type="submission" date="2020-07" db="EMBL/GenBank/DDBJ databases">
        <title>Sequencing the genomes of 1000 actinobacteria strains.</title>
        <authorList>
            <person name="Klenk H.-P."/>
        </authorList>
    </citation>
    <scope>NUCLEOTIDE SEQUENCE [LARGE SCALE GENOMIC DNA]</scope>
    <source>
        <strain evidence="6 7">DSM 26154</strain>
    </source>
</reference>
<dbReference type="GO" id="GO:0051537">
    <property type="term" value="F:2 iron, 2 sulfur cluster binding"/>
    <property type="evidence" value="ECO:0007669"/>
    <property type="project" value="UniProtKB-KW"/>
</dbReference>
<feature type="domain" description="Rieske" evidence="5">
    <location>
        <begin position="10"/>
        <end position="106"/>
    </location>
</feature>
<dbReference type="InterPro" id="IPR017941">
    <property type="entry name" value="Rieske_2Fe-2S"/>
</dbReference>
<dbReference type="InterPro" id="IPR036922">
    <property type="entry name" value="Rieske_2Fe-2S_sf"/>
</dbReference>
<keyword evidence="4" id="KW-0411">Iron-sulfur</keyword>
<dbReference type="Pfam" id="PF00355">
    <property type="entry name" value="Rieske"/>
    <property type="match status" value="1"/>
</dbReference>
<dbReference type="EMBL" id="JACCAE010000001">
    <property type="protein sequence ID" value="NYF99648.1"/>
    <property type="molecule type" value="Genomic_DNA"/>
</dbReference>
<dbReference type="PANTHER" id="PTHR21496">
    <property type="entry name" value="FERREDOXIN-RELATED"/>
    <property type="match status" value="1"/>
</dbReference>
<dbReference type="GO" id="GO:0051213">
    <property type="term" value="F:dioxygenase activity"/>
    <property type="evidence" value="ECO:0007669"/>
    <property type="project" value="UniProtKB-KW"/>
</dbReference>